<protein>
    <recommendedName>
        <fullName evidence="3">C2H2-type domain-containing protein</fullName>
    </recommendedName>
</protein>
<feature type="compositionally biased region" description="Basic and acidic residues" evidence="2">
    <location>
        <begin position="294"/>
        <end position="312"/>
    </location>
</feature>
<name>Q2H630_CHAGB</name>
<keyword evidence="1" id="KW-0862">Zinc</keyword>
<dbReference type="OrthoDB" id="5560627at2759"/>
<dbReference type="Proteomes" id="UP000001056">
    <property type="component" value="Unassembled WGS sequence"/>
</dbReference>
<keyword evidence="1" id="KW-0863">Zinc-finger</keyword>
<dbReference type="EMBL" id="CH408031">
    <property type="protein sequence ID" value="EAQ89266.1"/>
    <property type="molecule type" value="Genomic_DNA"/>
</dbReference>
<evidence type="ECO:0000256" key="2">
    <source>
        <dbReference type="SAM" id="MobiDB-lite"/>
    </source>
</evidence>
<accession>Q2H630</accession>
<organism evidence="4 5">
    <name type="scientific">Chaetomium globosum (strain ATCC 6205 / CBS 148.51 / DSM 1962 / NBRC 6347 / NRRL 1970)</name>
    <name type="common">Soil fungus</name>
    <dbReference type="NCBI Taxonomy" id="306901"/>
    <lineage>
        <taxon>Eukaryota</taxon>
        <taxon>Fungi</taxon>
        <taxon>Dikarya</taxon>
        <taxon>Ascomycota</taxon>
        <taxon>Pezizomycotina</taxon>
        <taxon>Sordariomycetes</taxon>
        <taxon>Sordariomycetidae</taxon>
        <taxon>Sordariales</taxon>
        <taxon>Chaetomiaceae</taxon>
        <taxon>Chaetomium</taxon>
    </lineage>
</organism>
<proteinExistence type="predicted"/>
<evidence type="ECO:0000313" key="4">
    <source>
        <dbReference type="EMBL" id="EAQ89266.1"/>
    </source>
</evidence>
<keyword evidence="1" id="KW-0479">Metal-binding</keyword>
<dbReference type="InParanoid" id="Q2H630"/>
<evidence type="ECO:0000256" key="1">
    <source>
        <dbReference type="PROSITE-ProRule" id="PRU00042"/>
    </source>
</evidence>
<dbReference type="GeneID" id="4390016"/>
<dbReference type="RefSeq" id="XP_001221980.1">
    <property type="nucleotide sequence ID" value="XM_001221979.1"/>
</dbReference>
<evidence type="ECO:0000259" key="3">
    <source>
        <dbReference type="PROSITE" id="PS50157"/>
    </source>
</evidence>
<reference evidence="5" key="1">
    <citation type="journal article" date="2015" name="Genome Announc.">
        <title>Draft genome sequence of the cellulolytic fungus Chaetomium globosum.</title>
        <authorList>
            <person name="Cuomo C.A."/>
            <person name="Untereiner W.A."/>
            <person name="Ma L.-J."/>
            <person name="Grabherr M."/>
            <person name="Birren B.W."/>
        </authorList>
    </citation>
    <scope>NUCLEOTIDE SEQUENCE [LARGE SCALE GENOMIC DNA]</scope>
    <source>
        <strain evidence="5">ATCC 6205 / CBS 148.51 / DSM 1962 / NBRC 6347 / NRRL 1970</strain>
    </source>
</reference>
<feature type="compositionally biased region" description="Basic residues" evidence="2">
    <location>
        <begin position="316"/>
        <end position="334"/>
    </location>
</feature>
<feature type="region of interest" description="Disordered" evidence="2">
    <location>
        <begin position="96"/>
        <end position="117"/>
    </location>
</feature>
<feature type="domain" description="C2H2-type" evidence="3">
    <location>
        <begin position="385"/>
        <end position="415"/>
    </location>
</feature>
<dbReference type="HOGENOM" id="CLU_036323_0_0_1"/>
<dbReference type="PROSITE" id="PS00028">
    <property type="entry name" value="ZINC_FINGER_C2H2_1"/>
    <property type="match status" value="1"/>
</dbReference>
<keyword evidence="5" id="KW-1185">Reference proteome</keyword>
<dbReference type="Gene3D" id="3.30.160.60">
    <property type="entry name" value="Classic Zinc Finger"/>
    <property type="match status" value="1"/>
</dbReference>
<dbReference type="InterPro" id="IPR013087">
    <property type="entry name" value="Znf_C2H2_type"/>
</dbReference>
<dbReference type="OMA" id="MMDASLE"/>
<feature type="region of interest" description="Disordered" evidence="2">
    <location>
        <begin position="277"/>
        <end position="350"/>
    </location>
</feature>
<dbReference type="eggNOG" id="ENOG502QQV3">
    <property type="taxonomic scope" value="Eukaryota"/>
</dbReference>
<sequence>MPSLIRTFKGGSAMVHAAGHCDLRRPQLYVHNQGFPSTPRSFPGQPTQGGAPSFSTIEKPVLASNLPEVDGSMFWPGFNAGASDLPSTVSSIALSSTMDESPSERLSQNTSQSTLFNPSLGPYQSAVGTSQDHDNISASQQYMFPPQMSFNAGLTSLPGHVPPSSAMSIDEPLSLPQSPISPADLRSATSSNNSWWRPKVEVETPQPNPPSAGPGPCFPLQPNMLGDMGRGVSSGLSSPTSPTTAASPYYQVQSASTHAMSRALSQESMQSSMTTVFGTPIAEGGGHGALTPRAENHQHAHTQQHEPQHDQQHTQQHNHQHNHPHNHQHTHQHGQHSAATQGKPGPESSVEDLVCDECQWKPRGVRENLKGYLRKHKNTHRGVRLACDVPGCVKTFSRLDNLKKHKKDKHGIEDTGGSVPAKRVAGDISETIEEEAESKRPTTVESEIRAVTEDYSMLWPALHF</sequence>
<feature type="region of interest" description="Disordered" evidence="2">
    <location>
        <begin position="154"/>
        <end position="245"/>
    </location>
</feature>
<gene>
    <name evidence="4" type="ORF">CHGG_05885</name>
</gene>
<dbReference type="STRING" id="306901.Q2H630"/>
<feature type="compositionally biased region" description="Pro residues" evidence="2">
    <location>
        <begin position="206"/>
        <end position="219"/>
    </location>
</feature>
<dbReference type="PROSITE" id="PS50157">
    <property type="entry name" value="ZINC_FINGER_C2H2_2"/>
    <property type="match status" value="1"/>
</dbReference>
<dbReference type="VEuPathDB" id="FungiDB:CHGG_05885"/>
<evidence type="ECO:0000313" key="5">
    <source>
        <dbReference type="Proteomes" id="UP000001056"/>
    </source>
</evidence>
<dbReference type="GO" id="GO:0008270">
    <property type="term" value="F:zinc ion binding"/>
    <property type="evidence" value="ECO:0007669"/>
    <property type="project" value="UniProtKB-KW"/>
</dbReference>
<dbReference type="AlphaFoldDB" id="Q2H630"/>
<dbReference type="SMART" id="SM00355">
    <property type="entry name" value="ZnF_C2H2"/>
    <property type="match status" value="2"/>
</dbReference>